<keyword evidence="4" id="KW-0804">Transcription</keyword>
<dbReference type="InterPro" id="IPR039425">
    <property type="entry name" value="RNA_pol_sigma-70-like"/>
</dbReference>
<dbReference type="InterPro" id="IPR036388">
    <property type="entry name" value="WH-like_DNA-bd_sf"/>
</dbReference>
<comment type="caution">
    <text evidence="7">The sequence shown here is derived from an EMBL/GenBank/DDBJ whole genome shotgun (WGS) entry which is preliminary data.</text>
</comment>
<dbReference type="STRING" id="1457154.CAPSK01_003863"/>
<dbReference type="Pfam" id="PF04542">
    <property type="entry name" value="Sigma70_r2"/>
    <property type="match status" value="1"/>
</dbReference>
<evidence type="ECO:0000256" key="1">
    <source>
        <dbReference type="ARBA" id="ARBA00010641"/>
    </source>
</evidence>
<dbReference type="InterPro" id="IPR014284">
    <property type="entry name" value="RNA_pol_sigma-70_dom"/>
</dbReference>
<dbReference type="Proteomes" id="UP000019812">
    <property type="component" value="Unassembled WGS sequence"/>
</dbReference>
<dbReference type="Gene3D" id="1.10.10.10">
    <property type="entry name" value="Winged helix-like DNA-binding domain superfamily/Winged helix DNA-binding domain"/>
    <property type="match status" value="1"/>
</dbReference>
<evidence type="ECO:0000313" key="8">
    <source>
        <dbReference type="Proteomes" id="UP000019812"/>
    </source>
</evidence>
<dbReference type="InterPro" id="IPR013249">
    <property type="entry name" value="RNA_pol_sigma70_r4_t2"/>
</dbReference>
<dbReference type="GO" id="GO:0003677">
    <property type="term" value="F:DNA binding"/>
    <property type="evidence" value="ECO:0007669"/>
    <property type="project" value="InterPro"/>
</dbReference>
<proteinExistence type="inferred from homology"/>
<evidence type="ECO:0000256" key="4">
    <source>
        <dbReference type="ARBA" id="ARBA00023163"/>
    </source>
</evidence>
<dbReference type="PANTHER" id="PTHR43133">
    <property type="entry name" value="RNA POLYMERASE ECF-TYPE SIGMA FACTO"/>
    <property type="match status" value="1"/>
</dbReference>
<dbReference type="RefSeq" id="WP_034929259.1">
    <property type="nucleotide sequence ID" value="NZ_JDSS02000037.1"/>
</dbReference>
<dbReference type="SUPFAM" id="SSF88946">
    <property type="entry name" value="Sigma2 domain of RNA polymerase sigma factors"/>
    <property type="match status" value="1"/>
</dbReference>
<evidence type="ECO:0000313" key="7">
    <source>
        <dbReference type="EMBL" id="KFB66924.1"/>
    </source>
</evidence>
<evidence type="ECO:0000256" key="2">
    <source>
        <dbReference type="ARBA" id="ARBA00023015"/>
    </source>
</evidence>
<reference evidence="7 8" key="1">
    <citation type="submission" date="2014-07" db="EMBL/GenBank/DDBJ databases">
        <title>Expanding our view of genomic diversity in Candidatus Accumulibacter clades.</title>
        <authorList>
            <person name="Skennerton C.T."/>
            <person name="Barr J.J."/>
            <person name="Slater F.R."/>
            <person name="Bond P.L."/>
            <person name="Tyson G.W."/>
        </authorList>
    </citation>
    <scope>NUCLEOTIDE SEQUENCE [LARGE SCALE GENOMIC DNA]</scope>
    <source>
        <strain evidence="8">SK-01</strain>
    </source>
</reference>
<sequence>MNGAVGQSAFKDVARDLAQPLLRYLERYVGDRVVAEELRQETLMRMNKGLASFAGRSSIKTWAFSIASRVAADYLRHPDRRTRIVELDESPEPIDTDRAIDEQMVVGEMNECIRNVIDSLPDTYRAALIMHDLEGLSAEQTAEICECSVASAKIRIHRARLRLKEALTKQCEFYRDEDTVFRCDRKA</sequence>
<dbReference type="InterPro" id="IPR013325">
    <property type="entry name" value="RNA_pol_sigma_r2"/>
</dbReference>
<evidence type="ECO:0000259" key="5">
    <source>
        <dbReference type="Pfam" id="PF04542"/>
    </source>
</evidence>
<dbReference type="CDD" id="cd06171">
    <property type="entry name" value="Sigma70_r4"/>
    <property type="match status" value="1"/>
</dbReference>
<dbReference type="NCBIfam" id="TIGR02937">
    <property type="entry name" value="sigma70-ECF"/>
    <property type="match status" value="1"/>
</dbReference>
<dbReference type="Gene3D" id="1.10.1740.10">
    <property type="match status" value="1"/>
</dbReference>
<evidence type="ECO:0000256" key="3">
    <source>
        <dbReference type="ARBA" id="ARBA00023082"/>
    </source>
</evidence>
<organism evidence="7 8">
    <name type="scientific">Candidatus Accumulibacter vicinus</name>
    <dbReference type="NCBI Taxonomy" id="2954382"/>
    <lineage>
        <taxon>Bacteria</taxon>
        <taxon>Pseudomonadati</taxon>
        <taxon>Pseudomonadota</taxon>
        <taxon>Betaproteobacteria</taxon>
        <taxon>Candidatus Accumulibacter</taxon>
    </lineage>
</organism>
<feature type="domain" description="RNA polymerase sigma factor 70 region 4 type 2" evidence="6">
    <location>
        <begin position="111"/>
        <end position="163"/>
    </location>
</feature>
<keyword evidence="3" id="KW-0731">Sigma factor</keyword>
<dbReference type="SUPFAM" id="SSF88659">
    <property type="entry name" value="Sigma3 and sigma4 domains of RNA polymerase sigma factors"/>
    <property type="match status" value="1"/>
</dbReference>
<dbReference type="Pfam" id="PF08281">
    <property type="entry name" value="Sigma70_r4_2"/>
    <property type="match status" value="1"/>
</dbReference>
<accession>A0A084XWT0</accession>
<dbReference type="PANTHER" id="PTHR43133:SF51">
    <property type="entry name" value="RNA POLYMERASE SIGMA FACTOR"/>
    <property type="match status" value="1"/>
</dbReference>
<gene>
    <name evidence="7" type="primary">ylaC</name>
    <name evidence="7" type="ORF">CAPSK01_003863</name>
</gene>
<protein>
    <submittedName>
        <fullName evidence="7">RNA polymerase sigma factor YlaC</fullName>
    </submittedName>
</protein>
<feature type="domain" description="RNA polymerase sigma-70 region 2" evidence="5">
    <location>
        <begin position="16"/>
        <end position="80"/>
    </location>
</feature>
<dbReference type="GO" id="GO:0006352">
    <property type="term" value="P:DNA-templated transcription initiation"/>
    <property type="evidence" value="ECO:0007669"/>
    <property type="project" value="InterPro"/>
</dbReference>
<keyword evidence="2" id="KW-0805">Transcription regulation</keyword>
<dbReference type="GO" id="GO:0016987">
    <property type="term" value="F:sigma factor activity"/>
    <property type="evidence" value="ECO:0007669"/>
    <property type="project" value="UniProtKB-KW"/>
</dbReference>
<dbReference type="InterPro" id="IPR013324">
    <property type="entry name" value="RNA_pol_sigma_r3/r4-like"/>
</dbReference>
<name>A0A084XWT0_9PROT</name>
<evidence type="ECO:0000259" key="6">
    <source>
        <dbReference type="Pfam" id="PF08281"/>
    </source>
</evidence>
<dbReference type="InterPro" id="IPR007627">
    <property type="entry name" value="RNA_pol_sigma70_r2"/>
</dbReference>
<dbReference type="EMBL" id="JDSS02000037">
    <property type="protein sequence ID" value="KFB66924.1"/>
    <property type="molecule type" value="Genomic_DNA"/>
</dbReference>
<dbReference type="AlphaFoldDB" id="A0A084XWT0"/>
<comment type="similarity">
    <text evidence="1">Belongs to the sigma-70 factor family. ECF subfamily.</text>
</comment>